<comment type="caution">
    <text evidence="4">The sequence shown here is derived from an EMBL/GenBank/DDBJ whole genome shotgun (WGS) entry which is preliminary data.</text>
</comment>
<name>A0A6I2U1T9_9FIRM</name>
<dbReference type="InterPro" id="IPR046342">
    <property type="entry name" value="CBS_dom_sf"/>
</dbReference>
<dbReference type="RefSeq" id="WP_009325844.1">
    <property type="nucleotide sequence ID" value="NZ_CATXDA010000085.1"/>
</dbReference>
<proteinExistence type="predicted"/>
<dbReference type="Gene3D" id="3.10.580.10">
    <property type="entry name" value="CBS-domain"/>
    <property type="match status" value="1"/>
</dbReference>
<evidence type="ECO:0000313" key="4">
    <source>
        <dbReference type="EMBL" id="MST90976.1"/>
    </source>
</evidence>
<evidence type="ECO:0000256" key="1">
    <source>
        <dbReference type="ARBA" id="ARBA00023122"/>
    </source>
</evidence>
<dbReference type="CDD" id="cd09834">
    <property type="entry name" value="CBS_pair_bac"/>
    <property type="match status" value="1"/>
</dbReference>
<dbReference type="PANTHER" id="PTHR43080:SF26">
    <property type="entry name" value="REGULATORY PROTEIN"/>
    <property type="match status" value="1"/>
</dbReference>
<dbReference type="Pfam" id="PF00571">
    <property type="entry name" value="CBS"/>
    <property type="match status" value="2"/>
</dbReference>
<evidence type="ECO:0000313" key="8">
    <source>
        <dbReference type="Proteomes" id="UP000449193"/>
    </source>
</evidence>
<dbReference type="PROSITE" id="PS51371">
    <property type="entry name" value="CBS"/>
    <property type="match status" value="1"/>
</dbReference>
<protein>
    <submittedName>
        <fullName evidence="4">CBS domain-containing protein</fullName>
    </submittedName>
</protein>
<dbReference type="PANTHER" id="PTHR43080">
    <property type="entry name" value="CBS DOMAIN-CONTAINING PROTEIN CBSX3, MITOCHONDRIAL"/>
    <property type="match status" value="1"/>
</dbReference>
<evidence type="ECO:0000313" key="5">
    <source>
        <dbReference type="EMBL" id="MTS25858.1"/>
    </source>
</evidence>
<evidence type="ECO:0000256" key="2">
    <source>
        <dbReference type="PROSITE-ProRule" id="PRU00703"/>
    </source>
</evidence>
<dbReference type="AlphaFoldDB" id="A0A6I2U1T9"/>
<accession>A0A6I2U1T9</accession>
<reference evidence="4 7" key="2">
    <citation type="submission" date="2019-08" db="EMBL/GenBank/DDBJ databases">
        <title>In-depth cultivation of the pig gut microbiome towards novel bacterial diversity and tailored functional studies.</title>
        <authorList>
            <person name="Wylensek D."/>
            <person name="Hitch T.C.A."/>
            <person name="Clavel T."/>
        </authorList>
    </citation>
    <scope>NUCLEOTIDE SEQUENCE [LARGE SCALE GENOMIC DNA]</scope>
    <source>
        <strain evidence="4 7">WCA3-601-WT-6J</strain>
    </source>
</reference>
<dbReference type="Proteomes" id="UP000431913">
    <property type="component" value="Unassembled WGS sequence"/>
</dbReference>
<evidence type="ECO:0000313" key="9">
    <source>
        <dbReference type="Proteomes" id="UP000472755"/>
    </source>
</evidence>
<dbReference type="InterPro" id="IPR051257">
    <property type="entry name" value="Diverse_CBS-Domain"/>
</dbReference>
<evidence type="ECO:0000313" key="7">
    <source>
        <dbReference type="Proteomes" id="UP000431913"/>
    </source>
</evidence>
<dbReference type="SMART" id="SM00116">
    <property type="entry name" value="CBS"/>
    <property type="match status" value="2"/>
</dbReference>
<evidence type="ECO:0000259" key="3">
    <source>
        <dbReference type="PROSITE" id="PS51371"/>
    </source>
</evidence>
<feature type="domain" description="CBS" evidence="3">
    <location>
        <begin position="7"/>
        <end position="67"/>
    </location>
</feature>
<dbReference type="SUPFAM" id="SSF54631">
    <property type="entry name" value="CBS-domain pair"/>
    <property type="match status" value="1"/>
</dbReference>
<organism evidence="4 7">
    <name type="scientific">Ruthenibacterium lactatiformans</name>
    <dbReference type="NCBI Taxonomy" id="1550024"/>
    <lineage>
        <taxon>Bacteria</taxon>
        <taxon>Bacillati</taxon>
        <taxon>Bacillota</taxon>
        <taxon>Clostridia</taxon>
        <taxon>Eubacteriales</taxon>
        <taxon>Oscillospiraceae</taxon>
        <taxon>Ruthenibacterium</taxon>
    </lineage>
</organism>
<reference evidence="8 9" key="1">
    <citation type="journal article" date="2019" name="Nat. Med.">
        <title>A library of human gut bacterial isolates paired with longitudinal multiomics data enables mechanistic microbiome research.</title>
        <authorList>
            <person name="Poyet M."/>
            <person name="Groussin M."/>
            <person name="Gibbons S.M."/>
            <person name="Avila-Pacheco J."/>
            <person name="Jiang X."/>
            <person name="Kearney S.M."/>
            <person name="Perrotta A.R."/>
            <person name="Berdy B."/>
            <person name="Zhao S."/>
            <person name="Lieberman T.D."/>
            <person name="Swanson P.K."/>
            <person name="Smith M."/>
            <person name="Roesemann S."/>
            <person name="Alexander J.E."/>
            <person name="Rich S.A."/>
            <person name="Livny J."/>
            <person name="Vlamakis H."/>
            <person name="Clish C."/>
            <person name="Bullock K."/>
            <person name="Deik A."/>
            <person name="Scott J."/>
            <person name="Pierce K.A."/>
            <person name="Xavier R.J."/>
            <person name="Alm E.J."/>
        </authorList>
    </citation>
    <scope>NUCLEOTIDE SEQUENCE [LARGE SCALE GENOMIC DNA]</scope>
    <source>
        <strain evidence="5 9">BIOML-A4</strain>
        <strain evidence="6 8">BIOML-A7</strain>
    </source>
</reference>
<evidence type="ECO:0000313" key="6">
    <source>
        <dbReference type="EMBL" id="MTS52507.1"/>
    </source>
</evidence>
<dbReference type="Proteomes" id="UP000472755">
    <property type="component" value="Unassembled WGS sequence"/>
</dbReference>
<dbReference type="Proteomes" id="UP000449193">
    <property type="component" value="Unassembled WGS sequence"/>
</dbReference>
<dbReference type="EMBL" id="VUNJ01000002">
    <property type="protein sequence ID" value="MST90976.1"/>
    <property type="molecule type" value="Genomic_DNA"/>
</dbReference>
<gene>
    <name evidence="4" type="ORF">FYJ76_03335</name>
    <name evidence="6" type="ORF">GMD52_13315</name>
    <name evidence="5" type="ORF">GMD59_00985</name>
</gene>
<dbReference type="EMBL" id="WMZU01000001">
    <property type="protein sequence ID" value="MTS25858.1"/>
    <property type="molecule type" value="Genomic_DNA"/>
</dbReference>
<sequence>MNLLFFLTPKAEVAYLYDDFTLRQAIEKMEYHRYSSIPILNRKGEYVGTITEGDILWAVKRNYNLNLQDAEDMPIMSIPRKRDNKCVSVDTDMEELIAAAMRQNFVPVIDGKNSFIGLIKRNSIIQFCYDQYKNSLRQEPQVCMKISCRENEKKTLTKVQG</sequence>
<keyword evidence="1 2" id="KW-0129">CBS domain</keyword>
<dbReference type="EMBL" id="WMZR01000018">
    <property type="protein sequence ID" value="MTS52507.1"/>
    <property type="molecule type" value="Genomic_DNA"/>
</dbReference>
<dbReference type="InterPro" id="IPR000644">
    <property type="entry name" value="CBS_dom"/>
</dbReference>